<evidence type="ECO:0000256" key="3">
    <source>
        <dbReference type="ARBA" id="ARBA00022801"/>
    </source>
</evidence>
<evidence type="ECO:0000256" key="2">
    <source>
        <dbReference type="ARBA" id="ARBA00022670"/>
    </source>
</evidence>
<keyword evidence="8" id="KW-1185">Reference proteome</keyword>
<gene>
    <name evidence="7" type="ordered locus">RSal33209_1267</name>
</gene>
<name>A9WPP6_RENSM</name>
<keyword evidence="5" id="KW-0472">Membrane</keyword>
<dbReference type="STRING" id="288705.RSal33209_1267"/>
<feature type="compositionally biased region" description="Basic and acidic residues" evidence="4">
    <location>
        <begin position="1"/>
        <end position="10"/>
    </location>
</feature>
<dbReference type="InterPro" id="IPR036034">
    <property type="entry name" value="PDZ_sf"/>
</dbReference>
<dbReference type="Gene3D" id="2.40.10.10">
    <property type="entry name" value="Trypsin-like serine proteases"/>
    <property type="match status" value="2"/>
</dbReference>
<comment type="similarity">
    <text evidence="1">Belongs to the peptidase S1C family.</text>
</comment>
<accession>A9WPP6</accession>
<dbReference type="Proteomes" id="UP000002007">
    <property type="component" value="Chromosome"/>
</dbReference>
<evidence type="ECO:0000313" key="7">
    <source>
        <dbReference type="EMBL" id="ABY23004.1"/>
    </source>
</evidence>
<dbReference type="KEGG" id="rsa:RSal33209_1267"/>
<dbReference type="InterPro" id="IPR043504">
    <property type="entry name" value="Peptidase_S1_PA_chymotrypsin"/>
</dbReference>
<dbReference type="SMART" id="SM00228">
    <property type="entry name" value="PDZ"/>
    <property type="match status" value="1"/>
</dbReference>
<evidence type="ECO:0000313" key="8">
    <source>
        <dbReference type="Proteomes" id="UP000002007"/>
    </source>
</evidence>
<dbReference type="InterPro" id="IPR001940">
    <property type="entry name" value="Peptidase_S1C"/>
</dbReference>
<dbReference type="SUPFAM" id="SSF50494">
    <property type="entry name" value="Trypsin-like serine proteases"/>
    <property type="match status" value="1"/>
</dbReference>
<dbReference type="AlphaFoldDB" id="A9WPP6"/>
<dbReference type="GO" id="GO:0006508">
    <property type="term" value="P:proteolysis"/>
    <property type="evidence" value="ECO:0007669"/>
    <property type="project" value="UniProtKB-KW"/>
</dbReference>
<evidence type="ECO:0000259" key="6">
    <source>
        <dbReference type="PROSITE" id="PS50106"/>
    </source>
</evidence>
<dbReference type="EMBL" id="CP000910">
    <property type="protein sequence ID" value="ABY23004.1"/>
    <property type="molecule type" value="Genomic_DNA"/>
</dbReference>
<organism evidence="7 8">
    <name type="scientific">Renibacterium salmoninarum (strain ATCC 33209 / DSM 20767 / JCM 11484 / NBRC 15589 / NCIMB 2235)</name>
    <dbReference type="NCBI Taxonomy" id="288705"/>
    <lineage>
        <taxon>Bacteria</taxon>
        <taxon>Bacillati</taxon>
        <taxon>Actinomycetota</taxon>
        <taxon>Actinomycetes</taxon>
        <taxon>Micrococcales</taxon>
        <taxon>Micrococcaceae</taxon>
        <taxon>Renibacterium</taxon>
    </lineage>
</organism>
<dbReference type="eggNOG" id="COG3087">
    <property type="taxonomic scope" value="Bacteria"/>
</dbReference>
<dbReference type="Pfam" id="PF13180">
    <property type="entry name" value="PDZ_2"/>
    <property type="match status" value="1"/>
</dbReference>
<dbReference type="HOGENOM" id="CLU_020120_3_2_11"/>
<dbReference type="InterPro" id="IPR001478">
    <property type="entry name" value="PDZ"/>
</dbReference>
<evidence type="ECO:0000256" key="4">
    <source>
        <dbReference type="SAM" id="MobiDB-lite"/>
    </source>
</evidence>
<keyword evidence="2 7" id="KW-0645">Protease</keyword>
<dbReference type="PROSITE" id="PS50106">
    <property type="entry name" value="PDZ"/>
    <property type="match status" value="1"/>
</dbReference>
<dbReference type="eggNOG" id="COG0265">
    <property type="taxonomic scope" value="Bacteria"/>
</dbReference>
<feature type="region of interest" description="Disordered" evidence="4">
    <location>
        <begin position="385"/>
        <end position="426"/>
    </location>
</feature>
<dbReference type="GO" id="GO:0004252">
    <property type="term" value="F:serine-type endopeptidase activity"/>
    <property type="evidence" value="ECO:0007669"/>
    <property type="project" value="InterPro"/>
</dbReference>
<feature type="domain" description="PDZ" evidence="6">
    <location>
        <begin position="495"/>
        <end position="590"/>
    </location>
</feature>
<dbReference type="Gene3D" id="2.30.42.10">
    <property type="match status" value="1"/>
</dbReference>
<keyword evidence="5" id="KW-1133">Transmembrane helix</keyword>
<feature type="region of interest" description="Disordered" evidence="4">
    <location>
        <begin position="506"/>
        <end position="526"/>
    </location>
</feature>
<evidence type="ECO:0000256" key="5">
    <source>
        <dbReference type="SAM" id="Phobius"/>
    </source>
</evidence>
<proteinExistence type="inferred from homology"/>
<keyword evidence="3" id="KW-0378">Hydrolase</keyword>
<protein>
    <submittedName>
        <fullName evidence="7">Trypsin-like serine protease</fullName>
    </submittedName>
</protein>
<dbReference type="PANTHER" id="PTHR43343">
    <property type="entry name" value="PEPTIDASE S12"/>
    <property type="match status" value="1"/>
</dbReference>
<dbReference type="Pfam" id="PF13365">
    <property type="entry name" value="Trypsin_2"/>
    <property type="match status" value="1"/>
</dbReference>
<dbReference type="PANTHER" id="PTHR43343:SF3">
    <property type="entry name" value="PROTEASE DO-LIKE 8, CHLOROPLASTIC"/>
    <property type="match status" value="1"/>
</dbReference>
<dbReference type="InterPro" id="IPR009003">
    <property type="entry name" value="Peptidase_S1_PA"/>
</dbReference>
<feature type="compositionally biased region" description="Low complexity" evidence="4">
    <location>
        <begin position="392"/>
        <end position="405"/>
    </location>
</feature>
<feature type="region of interest" description="Disordered" evidence="4">
    <location>
        <begin position="1"/>
        <end position="190"/>
    </location>
</feature>
<sequence length="605" mass="60852">MNQDHNEQSRGQRMSDQINGPTPNEENKQPKHGWWDSVEGGNESKSEAADGAAVSPESSAAQHSEPSEASPLETNQTETHQTERLSQSSFTSPSQSWADSQPTEPQPTEPISAQPADPQPTQPQPMLPTQPVHQPRHGQYAGGASYGTQPGHEVPTANQTPGATPHYGQAGACNGAFGTPTPAPGASPVKTEKKRFGAGVLISGMVIAALIGGGAAAGSSALLNGNRSSSVSQQQNQNAPVVVNNPDKVNAVTVAAQKASPSVVTIAVSSGNSAGSGSGIILDTDGNILTNTHVVTLDGKVANPTLQVKLNDGRLFNAKVVGTDPLNDLAVVKIDAPNLTPAELGDSSKTNVGDTVIAIGTPLQLSLSNTVTDGIISSNNRTISVASSAAPKSQGDTSSDGSSSKGNGGFNFAPPDGSTPNSSAQGSINLNVIQTDAAINPGNSGGALVNSSGQVIGVNVAIAGASSGSSEGSSGNIGVGFSIPINTAKWVSQQIIKNGSATHGMLGVSVQPKAPGDDSSSNQQSSSQFSVGALVASVTDGSAASKAGLKQGDVITNFGSRVIDDASSLTAAVMEQQAGATVKVTFTRGGQSQSVDVTLDAKSNG</sequence>
<feature type="compositionally biased region" description="Low complexity" evidence="4">
    <location>
        <begin position="86"/>
        <end position="96"/>
    </location>
</feature>
<feature type="compositionally biased region" description="Polar residues" evidence="4">
    <location>
        <begin position="11"/>
        <end position="24"/>
    </location>
</feature>
<keyword evidence="5" id="KW-0812">Transmembrane</keyword>
<evidence type="ECO:0000256" key="1">
    <source>
        <dbReference type="ARBA" id="ARBA00010541"/>
    </source>
</evidence>
<feature type="transmembrane region" description="Helical" evidence="5">
    <location>
        <begin position="200"/>
        <end position="223"/>
    </location>
</feature>
<feature type="compositionally biased region" description="Pro residues" evidence="4">
    <location>
        <begin position="117"/>
        <end position="128"/>
    </location>
</feature>
<dbReference type="InterPro" id="IPR051201">
    <property type="entry name" value="Chloro_Bact_Ser_Proteases"/>
</dbReference>
<dbReference type="PRINTS" id="PR00834">
    <property type="entry name" value="PROTEASES2C"/>
</dbReference>
<reference evidence="8" key="1">
    <citation type="journal article" date="2008" name="J. Bacteriol.">
        <title>Genome sequence of the fish pathogen Renibacterium salmoninarum suggests reductive evolution away from an environmental Arthrobacter ancestor.</title>
        <authorList>
            <person name="Wiens G.D."/>
            <person name="Rockey D.D."/>
            <person name="Wu Z."/>
            <person name="Chang J."/>
            <person name="Levy R."/>
            <person name="Crane S."/>
            <person name="Chen D.S."/>
            <person name="Capri G.R."/>
            <person name="Burnett J.R."/>
            <person name="Sudheesh P.S."/>
            <person name="Schipma M.J."/>
            <person name="Burd H."/>
            <person name="Bhattacharyya A."/>
            <person name="Rhodes L.D."/>
            <person name="Kaul R."/>
            <person name="Strom M.S."/>
        </authorList>
    </citation>
    <scope>NUCLEOTIDE SEQUENCE [LARGE SCALE GENOMIC DNA]</scope>
    <source>
        <strain evidence="8">ATCC 33209 / DSM 20767 / JCM 11484 / NBRC 15589 / NCIMB 2235</strain>
    </source>
</reference>
<dbReference type="SUPFAM" id="SSF50156">
    <property type="entry name" value="PDZ domain-like"/>
    <property type="match status" value="1"/>
</dbReference>